<evidence type="ECO:0000256" key="1">
    <source>
        <dbReference type="ARBA" id="ARBA00004496"/>
    </source>
</evidence>
<organism evidence="14 15">
    <name type="scientific">Bradymonas sediminis</name>
    <dbReference type="NCBI Taxonomy" id="1548548"/>
    <lineage>
        <taxon>Bacteria</taxon>
        <taxon>Deltaproteobacteria</taxon>
        <taxon>Bradymonadales</taxon>
        <taxon>Bradymonadaceae</taxon>
        <taxon>Bradymonas</taxon>
    </lineage>
</organism>
<evidence type="ECO:0000256" key="6">
    <source>
        <dbReference type="ARBA" id="ARBA00022840"/>
    </source>
</evidence>
<dbReference type="GO" id="GO:0004810">
    <property type="term" value="F:CCA tRNA nucleotidyltransferase activity"/>
    <property type="evidence" value="ECO:0007669"/>
    <property type="project" value="InterPro"/>
</dbReference>
<feature type="binding site" evidence="11">
    <location>
        <position position="299"/>
    </location>
    <ligand>
        <name>ATP</name>
        <dbReference type="ChEBI" id="CHEBI:30616"/>
    </ligand>
</feature>
<evidence type="ECO:0000256" key="11">
    <source>
        <dbReference type="HAMAP-Rule" id="MF_00021"/>
    </source>
</evidence>
<keyword evidence="8 11" id="KW-0784">Thiamine biosynthesis</keyword>
<keyword evidence="15" id="KW-1185">Reference proteome</keyword>
<proteinExistence type="inferred from homology"/>
<dbReference type="InterPro" id="IPR014729">
    <property type="entry name" value="Rossmann-like_a/b/a_fold"/>
</dbReference>
<feature type="binding site" evidence="11">
    <location>
        <position position="308"/>
    </location>
    <ligand>
        <name>ATP</name>
        <dbReference type="ChEBI" id="CHEBI:30616"/>
    </ligand>
</feature>
<dbReference type="UniPathway" id="UPA00060"/>
<dbReference type="SUPFAM" id="SSF52821">
    <property type="entry name" value="Rhodanese/Cell cycle control phosphatase"/>
    <property type="match status" value="1"/>
</dbReference>
<dbReference type="InterPro" id="IPR036873">
    <property type="entry name" value="Rhodanese-like_dom_sf"/>
</dbReference>
<dbReference type="GO" id="GO:0140741">
    <property type="term" value="F:tRNA-uracil-4 sulfurtransferase activity"/>
    <property type="evidence" value="ECO:0007669"/>
    <property type="project" value="UniProtKB-EC"/>
</dbReference>
<keyword evidence="2 11" id="KW-0963">Cytoplasm</keyword>
<evidence type="ECO:0000256" key="7">
    <source>
        <dbReference type="ARBA" id="ARBA00022884"/>
    </source>
</evidence>
<feature type="binding site" evidence="11">
    <location>
        <begin position="195"/>
        <end position="196"/>
    </location>
    <ligand>
        <name>ATP</name>
        <dbReference type="ChEBI" id="CHEBI:30616"/>
    </ligand>
</feature>
<dbReference type="EMBL" id="CP030032">
    <property type="protein sequence ID" value="AWV90505.1"/>
    <property type="molecule type" value="Genomic_DNA"/>
</dbReference>
<comment type="function">
    <text evidence="11">Catalyzes the ATP-dependent transfer of a sulfur to tRNA to produce 4-thiouridine in position 8 of tRNAs, which functions as a near-UV photosensor. Also catalyzes the transfer of sulfur to the sulfur carrier protein ThiS, forming ThiS-thiocarboxylate. This is a step in the synthesis of thiazole, in the thiamine biosynthesis pathway. The sulfur is donated as persulfide by IscS.</text>
</comment>
<dbReference type="Gene3D" id="3.40.250.10">
    <property type="entry name" value="Rhodanese-like domain"/>
    <property type="match status" value="1"/>
</dbReference>
<dbReference type="OrthoDB" id="9773948at2"/>
<accession>A0A2Z4FP35</accession>
<evidence type="ECO:0000256" key="5">
    <source>
        <dbReference type="ARBA" id="ARBA00022741"/>
    </source>
</evidence>
<dbReference type="SMART" id="SM00981">
    <property type="entry name" value="THUMP"/>
    <property type="match status" value="1"/>
</dbReference>
<comment type="similarity">
    <text evidence="11">Belongs to the ThiI family.</text>
</comment>
<keyword evidence="6 11" id="KW-0067">ATP-binding</keyword>
<protein>
    <recommendedName>
        <fullName evidence="11">tRNA sulfurtransferase</fullName>
        <ecNumber evidence="11">2.8.1.4</ecNumber>
    </recommendedName>
    <alternativeName>
        <fullName evidence="11">Sulfur carrier protein ThiS sulfurtransferase</fullName>
    </alternativeName>
    <alternativeName>
        <fullName evidence="11">Thiamine biosynthesis protein ThiI</fullName>
    </alternativeName>
    <alternativeName>
        <fullName evidence="11">tRNA 4-thiouridine synthase</fullName>
    </alternativeName>
</protein>
<dbReference type="GO" id="GO:0000049">
    <property type="term" value="F:tRNA binding"/>
    <property type="evidence" value="ECO:0007669"/>
    <property type="project" value="UniProtKB-UniRule"/>
</dbReference>
<evidence type="ECO:0000256" key="10">
    <source>
        <dbReference type="ARBA" id="ARBA00023284"/>
    </source>
</evidence>
<dbReference type="Gene3D" id="3.40.50.620">
    <property type="entry name" value="HUPs"/>
    <property type="match status" value="1"/>
</dbReference>
<evidence type="ECO:0000259" key="12">
    <source>
        <dbReference type="PROSITE" id="PS50206"/>
    </source>
</evidence>
<dbReference type="PROSITE" id="PS50206">
    <property type="entry name" value="RHODANESE_3"/>
    <property type="match status" value="1"/>
</dbReference>
<dbReference type="PROSITE" id="PS51165">
    <property type="entry name" value="THUMP"/>
    <property type="match status" value="1"/>
</dbReference>
<dbReference type="InterPro" id="IPR001763">
    <property type="entry name" value="Rhodanese-like_dom"/>
</dbReference>
<keyword evidence="7 11" id="KW-0694">RNA-binding</keyword>
<name>A0A2Z4FP35_9DELT</name>
<dbReference type="GO" id="GO:0002937">
    <property type="term" value="P:tRNA 4-thiouridine biosynthesis"/>
    <property type="evidence" value="ECO:0007669"/>
    <property type="project" value="TreeGrafter"/>
</dbReference>
<dbReference type="Gene3D" id="3.30.2130.30">
    <property type="match status" value="1"/>
</dbReference>
<dbReference type="InterPro" id="IPR049961">
    <property type="entry name" value="ThiI_N"/>
</dbReference>
<sequence length="502" mass="55839">MSNAEFIVVSTDTYRTIILRLSGELCIKSPQVRRRFQDRLLHNIRMALENAGITEYKLIRHWSRMDVEVNDPRAPEILARVYGIQGVIPAYAYPWETLEDIVEIGERLYREKVVGKTFAVRSKRVGNRGNIPFASMDLGRALGSSLHAQSAGVDLDNPEVVVGVEVRENNVFFLDDELVGPGGLPMGSEGKAVALMSGGFDSAVAAYMMQKRGIDLDFIFFNLGGPAHERGVRDVTKMLCERWSNGYQAKFHIVDLRPIVADMKDNVSGSYWQLLLKRLMMRASHMICEEEGYPAMITGESAGQVSSQTLMNLAAIQTSVLTPILRPLVGLNKEDIIALARIIGTHDLSADVPEFCALDGGRPVTNGSAKRLDREEERVSRKLLESLVEHRKTLKVCEMRGGADMLESDLEVDSLVEGAVMIDLRTSAARSKWKVPDAVEMDFDTAVGNVAYLPKEATYLLLCDVGLKSAFLADMMRKMGFKAHSFRRGTRALRRHLETMAA</sequence>
<keyword evidence="10" id="KW-0676">Redox-active center</keyword>
<keyword evidence="4 11" id="KW-0808">Transferase</keyword>
<dbReference type="HAMAP" id="MF_00021">
    <property type="entry name" value="ThiI"/>
    <property type="match status" value="1"/>
</dbReference>
<feature type="active site" description="Cysteine persulfide intermediate" evidence="11">
    <location>
        <position position="463"/>
    </location>
</feature>
<feature type="domain" description="THUMP" evidence="13">
    <location>
        <begin position="72"/>
        <end position="177"/>
    </location>
</feature>
<comment type="subcellular location">
    <subcellularLocation>
        <location evidence="1 11">Cytoplasm</location>
    </subcellularLocation>
</comment>
<dbReference type="GO" id="GO:0052837">
    <property type="term" value="P:thiazole biosynthetic process"/>
    <property type="evidence" value="ECO:0007669"/>
    <property type="project" value="TreeGrafter"/>
</dbReference>
<evidence type="ECO:0000259" key="13">
    <source>
        <dbReference type="PROSITE" id="PS51165"/>
    </source>
</evidence>
<evidence type="ECO:0000256" key="9">
    <source>
        <dbReference type="ARBA" id="ARBA00023157"/>
    </source>
</evidence>
<dbReference type="GO" id="GO:0009228">
    <property type="term" value="P:thiamine biosynthetic process"/>
    <property type="evidence" value="ECO:0007669"/>
    <property type="project" value="UniProtKB-KW"/>
</dbReference>
<gene>
    <name evidence="11" type="primary">thiI</name>
    <name evidence="14" type="ORF">DN745_14690</name>
</gene>
<dbReference type="GO" id="GO:0005829">
    <property type="term" value="C:cytosol"/>
    <property type="evidence" value="ECO:0007669"/>
    <property type="project" value="TreeGrafter"/>
</dbReference>
<comment type="pathway">
    <text evidence="11">Cofactor biosynthesis; thiamine diphosphate biosynthesis.</text>
</comment>
<feature type="binding site" evidence="11">
    <location>
        <position position="277"/>
    </location>
    <ligand>
        <name>ATP</name>
        <dbReference type="ChEBI" id="CHEBI:30616"/>
    </ligand>
</feature>
<dbReference type="KEGG" id="bsed:DN745_14690"/>
<dbReference type="InterPro" id="IPR049962">
    <property type="entry name" value="THUMP_ThiI"/>
</dbReference>
<keyword evidence="3 11" id="KW-0820">tRNA-binding</keyword>
<dbReference type="Pfam" id="PF22025">
    <property type="entry name" value="ThiI_fer"/>
    <property type="match status" value="1"/>
</dbReference>
<keyword evidence="5 11" id="KW-0547">Nucleotide-binding</keyword>
<dbReference type="NCBIfam" id="TIGR00342">
    <property type="entry name" value="tRNA uracil 4-sulfurtransferase ThiI"/>
    <property type="match status" value="1"/>
</dbReference>
<evidence type="ECO:0000313" key="15">
    <source>
        <dbReference type="Proteomes" id="UP000249799"/>
    </source>
</evidence>
<comment type="catalytic activity">
    <reaction evidence="11">
        <text>[ThiS sulfur-carrier protein]-C-terminal Gly-Gly-AMP + S-sulfanyl-L-cysteinyl-[cysteine desulfurase] + AH2 = [ThiS sulfur-carrier protein]-C-terminal-Gly-aminoethanethioate + L-cysteinyl-[cysteine desulfurase] + A + AMP + 2 H(+)</text>
        <dbReference type="Rhea" id="RHEA:43340"/>
        <dbReference type="Rhea" id="RHEA-COMP:12157"/>
        <dbReference type="Rhea" id="RHEA-COMP:12158"/>
        <dbReference type="Rhea" id="RHEA-COMP:12910"/>
        <dbReference type="Rhea" id="RHEA-COMP:19908"/>
        <dbReference type="ChEBI" id="CHEBI:13193"/>
        <dbReference type="ChEBI" id="CHEBI:15378"/>
        <dbReference type="ChEBI" id="CHEBI:17499"/>
        <dbReference type="ChEBI" id="CHEBI:29950"/>
        <dbReference type="ChEBI" id="CHEBI:61963"/>
        <dbReference type="ChEBI" id="CHEBI:90618"/>
        <dbReference type="ChEBI" id="CHEBI:232372"/>
        <dbReference type="ChEBI" id="CHEBI:456215"/>
    </reaction>
</comment>
<dbReference type="AlphaFoldDB" id="A0A2Z4FP35"/>
<dbReference type="PANTHER" id="PTHR43209">
    <property type="entry name" value="TRNA SULFURTRANSFERASE"/>
    <property type="match status" value="1"/>
</dbReference>
<dbReference type="GO" id="GO:0009229">
    <property type="term" value="P:thiamine diphosphate biosynthetic process"/>
    <property type="evidence" value="ECO:0007669"/>
    <property type="project" value="UniProtKB-UniRule"/>
</dbReference>
<feature type="domain" description="Rhodanese" evidence="12">
    <location>
        <begin position="415"/>
        <end position="502"/>
    </location>
</feature>
<dbReference type="CDD" id="cd11716">
    <property type="entry name" value="THUMP_ThiI"/>
    <property type="match status" value="1"/>
</dbReference>
<dbReference type="SUPFAM" id="SSF52402">
    <property type="entry name" value="Adenine nucleotide alpha hydrolases-like"/>
    <property type="match status" value="1"/>
</dbReference>
<dbReference type="Pfam" id="PF02926">
    <property type="entry name" value="THUMP"/>
    <property type="match status" value="1"/>
</dbReference>
<evidence type="ECO:0000256" key="2">
    <source>
        <dbReference type="ARBA" id="ARBA00022490"/>
    </source>
</evidence>
<comment type="caution">
    <text evidence="11">Lacks conserved residue(s) required for the propagation of feature annotation.</text>
</comment>
<evidence type="ECO:0000256" key="8">
    <source>
        <dbReference type="ARBA" id="ARBA00022977"/>
    </source>
</evidence>
<dbReference type="InterPro" id="IPR054173">
    <property type="entry name" value="ThiI_fer"/>
</dbReference>
<dbReference type="GO" id="GO:0005524">
    <property type="term" value="F:ATP binding"/>
    <property type="evidence" value="ECO:0007669"/>
    <property type="project" value="UniProtKB-UniRule"/>
</dbReference>
<comment type="catalytic activity">
    <reaction evidence="11">
        <text>[ThiI sulfur-carrier protein]-S-sulfanyl-L-cysteine + a uridine in tRNA + 2 reduced [2Fe-2S]-[ferredoxin] + ATP + H(+) = [ThiI sulfur-carrier protein]-L-cysteine + a 4-thiouridine in tRNA + 2 oxidized [2Fe-2S]-[ferredoxin] + AMP + diphosphate</text>
        <dbReference type="Rhea" id="RHEA:24176"/>
        <dbReference type="Rhea" id="RHEA-COMP:10000"/>
        <dbReference type="Rhea" id="RHEA-COMP:10001"/>
        <dbReference type="Rhea" id="RHEA-COMP:13337"/>
        <dbReference type="Rhea" id="RHEA-COMP:13338"/>
        <dbReference type="Rhea" id="RHEA-COMP:13339"/>
        <dbReference type="Rhea" id="RHEA-COMP:13340"/>
        <dbReference type="ChEBI" id="CHEBI:15378"/>
        <dbReference type="ChEBI" id="CHEBI:29950"/>
        <dbReference type="ChEBI" id="CHEBI:30616"/>
        <dbReference type="ChEBI" id="CHEBI:33019"/>
        <dbReference type="ChEBI" id="CHEBI:33737"/>
        <dbReference type="ChEBI" id="CHEBI:33738"/>
        <dbReference type="ChEBI" id="CHEBI:61963"/>
        <dbReference type="ChEBI" id="CHEBI:65315"/>
        <dbReference type="ChEBI" id="CHEBI:136798"/>
        <dbReference type="ChEBI" id="CHEBI:456215"/>
        <dbReference type="EC" id="2.8.1.4"/>
    </reaction>
</comment>
<dbReference type="InterPro" id="IPR050102">
    <property type="entry name" value="tRNA_sulfurtransferase_ThiI"/>
</dbReference>
<dbReference type="PANTHER" id="PTHR43209:SF1">
    <property type="entry name" value="TRNA SULFURTRANSFERASE"/>
    <property type="match status" value="1"/>
</dbReference>
<dbReference type="EC" id="2.8.1.4" evidence="11"/>
<dbReference type="InterPro" id="IPR004114">
    <property type="entry name" value="THUMP_dom"/>
</dbReference>
<evidence type="ECO:0000256" key="4">
    <source>
        <dbReference type="ARBA" id="ARBA00022679"/>
    </source>
</evidence>
<dbReference type="InterPro" id="IPR020536">
    <property type="entry name" value="ThiI_AANH"/>
</dbReference>
<dbReference type="InterPro" id="IPR003720">
    <property type="entry name" value="tRNA_STrfase"/>
</dbReference>
<dbReference type="Pfam" id="PF02568">
    <property type="entry name" value="ThiI"/>
    <property type="match status" value="1"/>
</dbReference>
<keyword evidence="9" id="KW-1015">Disulfide bond</keyword>
<evidence type="ECO:0000256" key="3">
    <source>
        <dbReference type="ARBA" id="ARBA00022555"/>
    </source>
</evidence>
<evidence type="ECO:0000313" key="14">
    <source>
        <dbReference type="EMBL" id="AWV90505.1"/>
    </source>
</evidence>
<reference evidence="14 15" key="1">
    <citation type="submission" date="2018-06" db="EMBL/GenBank/DDBJ databases">
        <title>Lujinxingia sediminis gen. nov. sp. nov., a new facultative anaerobic member of the class Deltaproteobacteria, and proposal of Lujinxingaceae fam. nov.</title>
        <authorList>
            <person name="Guo L.-Y."/>
            <person name="Li C.-M."/>
            <person name="Wang S."/>
            <person name="Du Z.-J."/>
        </authorList>
    </citation>
    <scope>NUCLEOTIDE SEQUENCE [LARGE SCALE GENOMIC DNA]</scope>
    <source>
        <strain evidence="14 15">FA350</strain>
    </source>
</reference>
<dbReference type="SUPFAM" id="SSF143437">
    <property type="entry name" value="THUMP domain-like"/>
    <property type="match status" value="1"/>
</dbReference>
<dbReference type="Proteomes" id="UP000249799">
    <property type="component" value="Chromosome"/>
</dbReference>